<evidence type="ECO:0000313" key="1">
    <source>
        <dbReference type="EMBL" id="KAJ6418779.1"/>
    </source>
</evidence>
<accession>A0AAD6K8B8</accession>
<gene>
    <name evidence="1" type="ORF">OIU84_002039</name>
</gene>
<organism evidence="1 2">
    <name type="scientific">Salix udensis</name>
    <dbReference type="NCBI Taxonomy" id="889485"/>
    <lineage>
        <taxon>Eukaryota</taxon>
        <taxon>Viridiplantae</taxon>
        <taxon>Streptophyta</taxon>
        <taxon>Embryophyta</taxon>
        <taxon>Tracheophyta</taxon>
        <taxon>Spermatophyta</taxon>
        <taxon>Magnoliopsida</taxon>
        <taxon>eudicotyledons</taxon>
        <taxon>Gunneridae</taxon>
        <taxon>Pentapetalae</taxon>
        <taxon>rosids</taxon>
        <taxon>fabids</taxon>
        <taxon>Malpighiales</taxon>
        <taxon>Salicaceae</taxon>
        <taxon>Saliceae</taxon>
        <taxon>Salix</taxon>
    </lineage>
</organism>
<name>A0AAD6K8B8_9ROSI</name>
<reference evidence="1 2" key="1">
    <citation type="journal article" date="2023" name="Int. J. Mol. Sci.">
        <title>De Novo Assembly and Annotation of 11 Diverse Shrub Willow (Salix) Genomes Reveals Novel Gene Organization in Sex-Linked Regions.</title>
        <authorList>
            <person name="Hyden B."/>
            <person name="Feng K."/>
            <person name="Yates T.B."/>
            <person name="Jawdy S."/>
            <person name="Cereghino C."/>
            <person name="Smart L.B."/>
            <person name="Muchero W."/>
        </authorList>
    </citation>
    <scope>NUCLEOTIDE SEQUENCE [LARGE SCALE GENOMIC DNA]</scope>
    <source>
        <tissue evidence="1">Shoot tip</tissue>
    </source>
</reference>
<dbReference type="Proteomes" id="UP001162972">
    <property type="component" value="Chromosome 12"/>
</dbReference>
<dbReference type="AlphaFoldDB" id="A0AAD6K8B8"/>
<sequence length="61" mass="7136">MKYAQNRLHNKPITVSIWKAMKTPPIRCITVYPLYLLGFHFHGFSPHLSFLEGNDFLVSFL</sequence>
<comment type="caution">
    <text evidence="1">The sequence shown here is derived from an EMBL/GenBank/DDBJ whole genome shotgun (WGS) entry which is preliminary data.</text>
</comment>
<protein>
    <submittedName>
        <fullName evidence="1">Uncharacterized protein</fullName>
    </submittedName>
</protein>
<dbReference type="EMBL" id="JAPFFJ010000010">
    <property type="protein sequence ID" value="KAJ6418779.1"/>
    <property type="molecule type" value="Genomic_DNA"/>
</dbReference>
<keyword evidence="2" id="KW-1185">Reference proteome</keyword>
<evidence type="ECO:0000313" key="2">
    <source>
        <dbReference type="Proteomes" id="UP001162972"/>
    </source>
</evidence>
<proteinExistence type="predicted"/>